<keyword evidence="1" id="KW-0472">Membrane</keyword>
<dbReference type="AlphaFoldDB" id="A0A497F375"/>
<feature type="transmembrane region" description="Helical" evidence="1">
    <location>
        <begin position="94"/>
        <end position="119"/>
    </location>
</feature>
<keyword evidence="1" id="KW-0812">Transmembrane</keyword>
<feature type="transmembrane region" description="Helical" evidence="1">
    <location>
        <begin position="43"/>
        <end position="61"/>
    </location>
</feature>
<dbReference type="GO" id="GO:0016020">
    <property type="term" value="C:membrane"/>
    <property type="evidence" value="ECO:0007669"/>
    <property type="project" value="InterPro"/>
</dbReference>
<keyword evidence="1" id="KW-1133">Transmembrane helix</keyword>
<gene>
    <name evidence="3" type="ORF">DRJ26_02785</name>
</gene>
<feature type="transmembrane region" description="Helical" evidence="1">
    <location>
        <begin position="184"/>
        <end position="205"/>
    </location>
</feature>
<protein>
    <submittedName>
        <fullName evidence="3">EamA/RhaT family transporter</fullName>
    </submittedName>
</protein>
<sequence length="298" mass="32419">MKASSGVSNSKFKGWISLLVAVVGVSWASIFVVLSSAPGVVCAFWRLTFSSILTWLALMAIERRVKFVLNHLFLTFISGLFLAAHFAFWMESLFMVPVAISTTIVCSHPLFSSFLGFMVMGEKPRIIQLAGSIIAILGLLLLVTSTSQLAGELGLLGVVYALIGALTVAAYFTIGKFLRRKLNTLTYTALVYSWATLAILMYALILHVDLIGYDLKSWLAFLALAFIPMLLGHTMLNYALKYFSLIAVTTVTLGEPVGASLLAMMILGEQCDVITYFSITITLVGIALTLFGERDGEA</sequence>
<dbReference type="InterPro" id="IPR000620">
    <property type="entry name" value="EamA_dom"/>
</dbReference>
<dbReference type="Proteomes" id="UP000269499">
    <property type="component" value="Unassembled WGS sequence"/>
</dbReference>
<feature type="transmembrane region" description="Helical" evidence="1">
    <location>
        <begin position="12"/>
        <end position="37"/>
    </location>
</feature>
<feature type="transmembrane region" description="Helical" evidence="1">
    <location>
        <begin position="68"/>
        <end position="88"/>
    </location>
</feature>
<reference evidence="3 4" key="1">
    <citation type="submission" date="2018-06" db="EMBL/GenBank/DDBJ databases">
        <title>Extensive metabolic versatility and redundancy in microbially diverse, dynamic hydrothermal sediments.</title>
        <authorList>
            <person name="Dombrowski N."/>
            <person name="Teske A."/>
            <person name="Baker B.J."/>
        </authorList>
    </citation>
    <scope>NUCLEOTIDE SEQUENCE [LARGE SCALE GENOMIC DNA]</scope>
    <source>
        <strain evidence="3">B20_G2</strain>
    </source>
</reference>
<feature type="domain" description="EamA" evidence="2">
    <location>
        <begin position="156"/>
        <end position="290"/>
    </location>
</feature>
<evidence type="ECO:0000259" key="2">
    <source>
        <dbReference type="Pfam" id="PF00892"/>
    </source>
</evidence>
<feature type="transmembrane region" description="Helical" evidence="1">
    <location>
        <begin position="126"/>
        <end position="147"/>
    </location>
</feature>
<organism evidence="3 4">
    <name type="scientific">Thermoproteota archaeon</name>
    <dbReference type="NCBI Taxonomy" id="2056631"/>
    <lineage>
        <taxon>Archaea</taxon>
        <taxon>Thermoproteota</taxon>
    </lineage>
</organism>
<accession>A0A497F375</accession>
<dbReference type="PANTHER" id="PTHR22911">
    <property type="entry name" value="ACYL-MALONYL CONDENSING ENZYME-RELATED"/>
    <property type="match status" value="1"/>
</dbReference>
<proteinExistence type="predicted"/>
<dbReference type="EMBL" id="QMRA01000048">
    <property type="protein sequence ID" value="RLE53856.1"/>
    <property type="molecule type" value="Genomic_DNA"/>
</dbReference>
<evidence type="ECO:0000256" key="1">
    <source>
        <dbReference type="SAM" id="Phobius"/>
    </source>
</evidence>
<evidence type="ECO:0000313" key="4">
    <source>
        <dbReference type="Proteomes" id="UP000269499"/>
    </source>
</evidence>
<dbReference type="Pfam" id="PF00892">
    <property type="entry name" value="EamA"/>
    <property type="match status" value="2"/>
</dbReference>
<dbReference type="PANTHER" id="PTHR22911:SF76">
    <property type="entry name" value="EAMA DOMAIN-CONTAINING PROTEIN"/>
    <property type="match status" value="1"/>
</dbReference>
<dbReference type="InterPro" id="IPR037185">
    <property type="entry name" value="EmrE-like"/>
</dbReference>
<feature type="domain" description="EamA" evidence="2">
    <location>
        <begin position="16"/>
        <end position="143"/>
    </location>
</feature>
<feature type="transmembrane region" description="Helical" evidence="1">
    <location>
        <begin position="243"/>
        <end position="267"/>
    </location>
</feature>
<feature type="transmembrane region" description="Helical" evidence="1">
    <location>
        <begin position="153"/>
        <end position="172"/>
    </location>
</feature>
<dbReference type="SUPFAM" id="SSF103481">
    <property type="entry name" value="Multidrug resistance efflux transporter EmrE"/>
    <property type="match status" value="2"/>
</dbReference>
<feature type="transmembrane region" description="Helical" evidence="1">
    <location>
        <begin position="217"/>
        <end position="236"/>
    </location>
</feature>
<feature type="transmembrane region" description="Helical" evidence="1">
    <location>
        <begin position="273"/>
        <end position="292"/>
    </location>
</feature>
<comment type="caution">
    <text evidence="3">The sequence shown here is derived from an EMBL/GenBank/DDBJ whole genome shotgun (WGS) entry which is preliminary data.</text>
</comment>
<evidence type="ECO:0000313" key="3">
    <source>
        <dbReference type="EMBL" id="RLE53856.1"/>
    </source>
</evidence>
<name>A0A497F375_9CREN</name>